<proteinExistence type="predicted"/>
<sequence>MVRSMISSIGQVQDARNRTAAAGTPSKACLVAMTCHVMPPGLGCGRPRPSGAHTQPQPAAPATLGTCHTCETLTDTVPTYVCLWLLSHILLSPPPPCCWKGRWPGPRHTMIVRGGARGGGLTEVSGRFSKACRAVLDAGPSLQKRSKGEGFQANRGPAGPFVSDRRS</sequence>
<reference evidence="2" key="1">
    <citation type="submission" date="2021-06" db="EMBL/GenBank/DDBJ databases">
        <title>Comparative genomics, transcriptomics and evolutionary studies reveal genomic signatures of adaptation to plant cell wall in hemibiotrophic fungi.</title>
        <authorList>
            <consortium name="DOE Joint Genome Institute"/>
            <person name="Baroncelli R."/>
            <person name="Diaz J.F."/>
            <person name="Benocci T."/>
            <person name="Peng M."/>
            <person name="Battaglia E."/>
            <person name="Haridas S."/>
            <person name="Andreopoulos W."/>
            <person name="Labutti K."/>
            <person name="Pangilinan J."/>
            <person name="Floch G.L."/>
            <person name="Makela M.R."/>
            <person name="Henrissat B."/>
            <person name="Grigoriev I.V."/>
            <person name="Crouch J.A."/>
            <person name="De Vries R.P."/>
            <person name="Sukno S.A."/>
            <person name="Thon M.R."/>
        </authorList>
    </citation>
    <scope>NUCLEOTIDE SEQUENCE</scope>
    <source>
        <strain evidence="2">MAFF235873</strain>
    </source>
</reference>
<evidence type="ECO:0000313" key="2">
    <source>
        <dbReference type="EMBL" id="KAK2026774.1"/>
    </source>
</evidence>
<organism evidence="2 3">
    <name type="scientific">Colletotrichum zoysiae</name>
    <dbReference type="NCBI Taxonomy" id="1216348"/>
    <lineage>
        <taxon>Eukaryota</taxon>
        <taxon>Fungi</taxon>
        <taxon>Dikarya</taxon>
        <taxon>Ascomycota</taxon>
        <taxon>Pezizomycotina</taxon>
        <taxon>Sordariomycetes</taxon>
        <taxon>Hypocreomycetidae</taxon>
        <taxon>Glomerellales</taxon>
        <taxon>Glomerellaceae</taxon>
        <taxon>Colletotrichum</taxon>
        <taxon>Colletotrichum graminicola species complex</taxon>
    </lineage>
</organism>
<dbReference type="AlphaFoldDB" id="A0AAD9LZL3"/>
<accession>A0AAD9LZL3</accession>
<keyword evidence="3" id="KW-1185">Reference proteome</keyword>
<comment type="caution">
    <text evidence="2">The sequence shown here is derived from an EMBL/GenBank/DDBJ whole genome shotgun (WGS) entry which is preliminary data.</text>
</comment>
<gene>
    <name evidence="2" type="ORF">LX32DRAFT_13189</name>
</gene>
<dbReference type="EMBL" id="MU842908">
    <property type="protein sequence ID" value="KAK2026774.1"/>
    <property type="molecule type" value="Genomic_DNA"/>
</dbReference>
<protein>
    <submittedName>
        <fullName evidence="2">Uncharacterized protein</fullName>
    </submittedName>
</protein>
<name>A0AAD9LZL3_9PEZI</name>
<feature type="region of interest" description="Disordered" evidence="1">
    <location>
        <begin position="142"/>
        <end position="167"/>
    </location>
</feature>
<evidence type="ECO:0000256" key="1">
    <source>
        <dbReference type="SAM" id="MobiDB-lite"/>
    </source>
</evidence>
<dbReference type="Proteomes" id="UP001232148">
    <property type="component" value="Unassembled WGS sequence"/>
</dbReference>
<evidence type="ECO:0000313" key="3">
    <source>
        <dbReference type="Proteomes" id="UP001232148"/>
    </source>
</evidence>